<sequence length="443" mass="49076">MITAFVIAVVLATIVLWINPRDSRLRWFSIGIFAASACIAIYCLDHWYPQMPDIWVNILTFLTDGAFAISLGMFGAAYSDLFPKRQRTRLLLAGLLLLAIVWLLTPLTPTRMINYDGYNEVPMVLFVCVCLTLGIVSLIVAYRRESHLYKRIERLLTNLLALPLLSGVMISYVVYVFGIDLFQYNYILAIVILILFLTIGVKKGILGVKIKIAMMKADASQDALKGGAGFINHTIKNEVGKIDILLHQLKQTFEANPPHSGPAAAEITEMVTLASGSVLHIQTMMRKVNEKIKTIEVKLEKSNIAPIVEHCLIQLEKVSGQDVSVIRELQAVPDVYMDPVHIREVVMNVLGNAVESMDRRGVLTVALSETSKTVVLQIRDSGKGIEAAALPSIFEPFFSTKNGSDHFGLGLYYCQNVMMKHGGAIDVDSSPGLGSCFYIRLKK</sequence>
<keyword evidence="5" id="KW-0547">Nucleotide-binding</keyword>
<dbReference type="SUPFAM" id="SSF55874">
    <property type="entry name" value="ATPase domain of HSP90 chaperone/DNA topoisomerase II/histidine kinase"/>
    <property type="match status" value="1"/>
</dbReference>
<dbReference type="SUPFAM" id="SSF103473">
    <property type="entry name" value="MFS general substrate transporter"/>
    <property type="match status" value="1"/>
</dbReference>
<evidence type="ECO:0000256" key="4">
    <source>
        <dbReference type="ARBA" id="ARBA00022679"/>
    </source>
</evidence>
<dbReference type="PANTHER" id="PTHR42878:SF7">
    <property type="entry name" value="SENSOR HISTIDINE KINASE GLRK"/>
    <property type="match status" value="1"/>
</dbReference>
<dbReference type="PRINTS" id="PR00344">
    <property type="entry name" value="BCTRLSENSOR"/>
</dbReference>
<accession>A0A329M601</accession>
<feature type="domain" description="Histidine kinase" evidence="10">
    <location>
        <begin position="230"/>
        <end position="443"/>
    </location>
</feature>
<dbReference type="GO" id="GO:0007234">
    <property type="term" value="P:osmosensory signaling via phosphorelay pathway"/>
    <property type="evidence" value="ECO:0007669"/>
    <property type="project" value="TreeGrafter"/>
</dbReference>
<feature type="transmembrane region" description="Helical" evidence="9">
    <location>
        <begin position="121"/>
        <end position="143"/>
    </location>
</feature>
<keyword evidence="12" id="KW-1185">Reference proteome</keyword>
<evidence type="ECO:0000256" key="1">
    <source>
        <dbReference type="ARBA" id="ARBA00000085"/>
    </source>
</evidence>
<feature type="transmembrane region" description="Helical" evidence="9">
    <location>
        <begin position="90"/>
        <end position="109"/>
    </location>
</feature>
<keyword evidence="8" id="KW-0902">Two-component regulatory system</keyword>
<keyword evidence="6" id="KW-0418">Kinase</keyword>
<dbReference type="PROSITE" id="PS50109">
    <property type="entry name" value="HIS_KIN"/>
    <property type="match status" value="1"/>
</dbReference>
<dbReference type="GO" id="GO:0004673">
    <property type="term" value="F:protein histidine kinase activity"/>
    <property type="evidence" value="ECO:0007669"/>
    <property type="project" value="UniProtKB-EC"/>
</dbReference>
<evidence type="ECO:0000256" key="2">
    <source>
        <dbReference type="ARBA" id="ARBA00004370"/>
    </source>
</evidence>
<evidence type="ECO:0000259" key="10">
    <source>
        <dbReference type="PROSITE" id="PS50109"/>
    </source>
</evidence>
<protein>
    <recommendedName>
        <fullName evidence="3">histidine kinase</fullName>
        <ecNumber evidence="3">2.7.13.3</ecNumber>
    </recommendedName>
</protein>
<dbReference type="EMBL" id="QMFB01000023">
    <property type="protein sequence ID" value="RAV15579.1"/>
    <property type="molecule type" value="Genomic_DNA"/>
</dbReference>
<evidence type="ECO:0000256" key="3">
    <source>
        <dbReference type="ARBA" id="ARBA00012438"/>
    </source>
</evidence>
<dbReference type="PANTHER" id="PTHR42878">
    <property type="entry name" value="TWO-COMPONENT HISTIDINE KINASE"/>
    <property type="match status" value="1"/>
</dbReference>
<dbReference type="EC" id="2.7.13.3" evidence="3"/>
<dbReference type="Proteomes" id="UP000250369">
    <property type="component" value="Unassembled WGS sequence"/>
</dbReference>
<keyword evidence="4" id="KW-0808">Transferase</keyword>
<dbReference type="Pfam" id="PF02518">
    <property type="entry name" value="HATPase_c"/>
    <property type="match status" value="1"/>
</dbReference>
<gene>
    <name evidence="11" type="ORF">DQG23_29825</name>
</gene>
<dbReference type="Gene3D" id="3.30.565.10">
    <property type="entry name" value="Histidine kinase-like ATPase, C-terminal domain"/>
    <property type="match status" value="1"/>
</dbReference>
<feature type="transmembrane region" description="Helical" evidence="9">
    <location>
        <begin position="155"/>
        <end position="177"/>
    </location>
</feature>
<feature type="transmembrane region" description="Helical" evidence="9">
    <location>
        <begin position="183"/>
        <end position="201"/>
    </location>
</feature>
<evidence type="ECO:0000313" key="12">
    <source>
        <dbReference type="Proteomes" id="UP000250369"/>
    </source>
</evidence>
<dbReference type="InterPro" id="IPR050351">
    <property type="entry name" value="BphY/WalK/GraS-like"/>
</dbReference>
<evidence type="ECO:0000256" key="5">
    <source>
        <dbReference type="ARBA" id="ARBA00022741"/>
    </source>
</evidence>
<reference evidence="11 12" key="1">
    <citation type="journal article" date="2009" name="Int. J. Syst. Evol. Microbiol.">
        <title>Paenibacillus contaminans sp. nov., isolated from a contaminated laboratory plate.</title>
        <authorList>
            <person name="Chou J.H."/>
            <person name="Lee J.H."/>
            <person name="Lin M.C."/>
            <person name="Chang P.S."/>
            <person name="Arun A.B."/>
            <person name="Young C.C."/>
            <person name="Chen W.M."/>
        </authorList>
    </citation>
    <scope>NUCLEOTIDE SEQUENCE [LARGE SCALE GENOMIC DNA]</scope>
    <source>
        <strain evidence="11 12">CKOBP-6</strain>
    </source>
</reference>
<feature type="transmembrane region" description="Helical" evidence="9">
    <location>
        <begin position="27"/>
        <end position="48"/>
    </location>
</feature>
<dbReference type="InterPro" id="IPR036259">
    <property type="entry name" value="MFS_trans_sf"/>
</dbReference>
<evidence type="ECO:0000256" key="9">
    <source>
        <dbReference type="SAM" id="Phobius"/>
    </source>
</evidence>
<name>A0A329M601_9BACL</name>
<comment type="caution">
    <text evidence="11">The sequence shown here is derived from an EMBL/GenBank/DDBJ whole genome shotgun (WGS) entry which is preliminary data.</text>
</comment>
<comment type="subcellular location">
    <subcellularLocation>
        <location evidence="2">Membrane</location>
    </subcellularLocation>
</comment>
<dbReference type="RefSeq" id="WP_113034698.1">
    <property type="nucleotide sequence ID" value="NZ_QMFB01000023.1"/>
</dbReference>
<keyword evidence="9" id="KW-1133">Transmembrane helix</keyword>
<evidence type="ECO:0000256" key="7">
    <source>
        <dbReference type="ARBA" id="ARBA00022840"/>
    </source>
</evidence>
<evidence type="ECO:0000256" key="6">
    <source>
        <dbReference type="ARBA" id="ARBA00022777"/>
    </source>
</evidence>
<dbReference type="InterPro" id="IPR005467">
    <property type="entry name" value="His_kinase_dom"/>
</dbReference>
<proteinExistence type="predicted"/>
<dbReference type="GO" id="GO:0030295">
    <property type="term" value="F:protein kinase activator activity"/>
    <property type="evidence" value="ECO:0007669"/>
    <property type="project" value="TreeGrafter"/>
</dbReference>
<dbReference type="GO" id="GO:0000156">
    <property type="term" value="F:phosphorelay response regulator activity"/>
    <property type="evidence" value="ECO:0007669"/>
    <property type="project" value="TreeGrafter"/>
</dbReference>
<keyword evidence="9" id="KW-0812">Transmembrane</keyword>
<dbReference type="InterPro" id="IPR004358">
    <property type="entry name" value="Sig_transdc_His_kin-like_C"/>
</dbReference>
<dbReference type="AlphaFoldDB" id="A0A329M601"/>
<evidence type="ECO:0000313" key="11">
    <source>
        <dbReference type="EMBL" id="RAV15579.1"/>
    </source>
</evidence>
<dbReference type="OrthoDB" id="9121833at2"/>
<feature type="transmembrane region" description="Helical" evidence="9">
    <location>
        <begin position="54"/>
        <end position="78"/>
    </location>
</feature>
<evidence type="ECO:0000256" key="8">
    <source>
        <dbReference type="ARBA" id="ARBA00023012"/>
    </source>
</evidence>
<dbReference type="InterPro" id="IPR036890">
    <property type="entry name" value="HATPase_C_sf"/>
</dbReference>
<keyword evidence="7" id="KW-0067">ATP-binding</keyword>
<dbReference type="InterPro" id="IPR003594">
    <property type="entry name" value="HATPase_dom"/>
</dbReference>
<comment type="catalytic activity">
    <reaction evidence="1">
        <text>ATP + protein L-histidine = ADP + protein N-phospho-L-histidine.</text>
        <dbReference type="EC" id="2.7.13.3"/>
    </reaction>
</comment>
<dbReference type="SMART" id="SM00387">
    <property type="entry name" value="HATPase_c"/>
    <property type="match status" value="1"/>
</dbReference>
<organism evidence="11 12">
    <name type="scientific">Paenibacillus contaminans</name>
    <dbReference type="NCBI Taxonomy" id="450362"/>
    <lineage>
        <taxon>Bacteria</taxon>
        <taxon>Bacillati</taxon>
        <taxon>Bacillota</taxon>
        <taxon>Bacilli</taxon>
        <taxon>Bacillales</taxon>
        <taxon>Paenibacillaceae</taxon>
        <taxon>Paenibacillus</taxon>
    </lineage>
</organism>
<dbReference type="GO" id="GO:0005524">
    <property type="term" value="F:ATP binding"/>
    <property type="evidence" value="ECO:0007669"/>
    <property type="project" value="UniProtKB-KW"/>
</dbReference>
<keyword evidence="9" id="KW-0472">Membrane</keyword>